<feature type="compositionally biased region" description="Polar residues" evidence="1">
    <location>
        <begin position="195"/>
        <end position="207"/>
    </location>
</feature>
<evidence type="ECO:0000256" key="1">
    <source>
        <dbReference type="SAM" id="MobiDB-lite"/>
    </source>
</evidence>
<proteinExistence type="predicted"/>
<dbReference type="Gene3D" id="3.40.50.10140">
    <property type="entry name" value="Toll/interleukin-1 receptor homology (TIR) domain"/>
    <property type="match status" value="1"/>
</dbReference>
<organism evidence="2 3">
    <name type="scientific">Streptomyces marispadix</name>
    <dbReference type="NCBI Taxonomy" id="2922868"/>
    <lineage>
        <taxon>Bacteria</taxon>
        <taxon>Bacillati</taxon>
        <taxon>Actinomycetota</taxon>
        <taxon>Actinomycetes</taxon>
        <taxon>Kitasatosporales</taxon>
        <taxon>Streptomycetaceae</taxon>
        <taxon>Streptomyces</taxon>
    </lineage>
</organism>
<evidence type="ECO:0000313" key="2">
    <source>
        <dbReference type="EMBL" id="MCH6159156.1"/>
    </source>
</evidence>
<dbReference type="Proteomes" id="UP001166784">
    <property type="component" value="Unassembled WGS sequence"/>
</dbReference>
<reference evidence="2" key="1">
    <citation type="submission" date="2022-03" db="EMBL/GenBank/DDBJ databases">
        <authorList>
            <person name="Santos J.D.N."/>
            <person name="Kallscheuer N."/>
            <person name="Jogler C."/>
            <person name="Lage O.M."/>
        </authorList>
    </citation>
    <scope>NUCLEOTIDE SEQUENCE</scope>
    <source>
        <strain evidence="2">M600PL45_2</strain>
    </source>
</reference>
<dbReference type="RefSeq" id="WP_241057139.1">
    <property type="nucleotide sequence ID" value="NZ_JAKWJU010000002.1"/>
</dbReference>
<dbReference type="EMBL" id="JAKWJU010000002">
    <property type="protein sequence ID" value="MCH6159156.1"/>
    <property type="molecule type" value="Genomic_DNA"/>
</dbReference>
<feature type="region of interest" description="Disordered" evidence="1">
    <location>
        <begin position="160"/>
        <end position="257"/>
    </location>
</feature>
<keyword evidence="3" id="KW-1185">Reference proteome</keyword>
<dbReference type="SUPFAM" id="SSF52200">
    <property type="entry name" value="Toll/Interleukin receptor TIR domain"/>
    <property type="match status" value="1"/>
</dbReference>
<gene>
    <name evidence="2" type="ORF">MMA15_01570</name>
</gene>
<dbReference type="InterPro" id="IPR035897">
    <property type="entry name" value="Toll_tir_struct_dom_sf"/>
</dbReference>
<name>A0ABS9SSY0_9ACTN</name>
<reference evidence="2" key="2">
    <citation type="journal article" date="2023" name="Int. J. Syst. Evol. Microbiol.">
        <title>Streptomyces marispadix sp. nov., isolated from marine beach sediment of the Northern Coast of Portugal.</title>
        <authorList>
            <person name="dos Santos J.D.N."/>
            <person name="Vitorino I.R."/>
            <person name="Kallscheuer N."/>
            <person name="Srivastava A."/>
            <person name="Krautwurst S."/>
            <person name="Marz M."/>
            <person name="Jogler C."/>
            <person name="Lobo Da Cunha A."/>
            <person name="Catita J."/>
            <person name="Goncalves H."/>
            <person name="Gonzalez I."/>
            <person name="Reyes F."/>
            <person name="Lage O.M."/>
        </authorList>
    </citation>
    <scope>NUCLEOTIDE SEQUENCE</scope>
    <source>
        <strain evidence="2">M600PL45_2</strain>
    </source>
</reference>
<sequence length="257" mass="27349">MPEVFINYRTNDGDQAAATIALELNQRFGDGTAFRASESIKPSQSYPDSLLAGLHACGALLALIGPGWLEAPDRQHPGRRALENEDDWVRKEILGAFARGLPVIPVLLGRHMERLDASALPRPLARLAYAQSLRYDPQQAPTDLARIGDALTDLVPGLTEKERESSPLADGGVHNDAEINGGEGPFFQTRDVSGGITTTHIGNSTGPIHSGTGDQHNHHQSGGDGATFISGDNHGGVNHGGVNQDFGGSGRRKRDQS</sequence>
<accession>A0ABS9SSY0</accession>
<comment type="caution">
    <text evidence="2">The sequence shown here is derived from an EMBL/GenBank/DDBJ whole genome shotgun (WGS) entry which is preliminary data.</text>
</comment>
<protein>
    <submittedName>
        <fullName evidence="2">TIR domain-containing protein</fullName>
    </submittedName>
</protein>
<evidence type="ECO:0000313" key="3">
    <source>
        <dbReference type="Proteomes" id="UP001166784"/>
    </source>
</evidence>